<keyword evidence="2" id="KW-1185">Reference proteome</keyword>
<dbReference type="EMBL" id="KN831796">
    <property type="protein sequence ID" value="KIM37664.1"/>
    <property type="molecule type" value="Genomic_DNA"/>
</dbReference>
<sequence length="81" mass="9375">MGDTRIYSVRVSAIQYKFRSNMYIIGPDQRCLKKHWNPPETGNMVMAKRHTEGYSRLAFCQLSMQQGMEVTNSTCIDVRVV</sequence>
<dbReference type="Proteomes" id="UP000053424">
    <property type="component" value="Unassembled WGS sequence"/>
</dbReference>
<accession>A0A0C3C073</accession>
<gene>
    <name evidence="1" type="ORF">M413DRAFT_259160</name>
</gene>
<dbReference type="AlphaFoldDB" id="A0A0C3C073"/>
<name>A0A0C3C073_HEBCY</name>
<protein>
    <submittedName>
        <fullName evidence="1">Uncharacterized protein</fullName>
    </submittedName>
</protein>
<organism evidence="1 2">
    <name type="scientific">Hebeloma cylindrosporum</name>
    <dbReference type="NCBI Taxonomy" id="76867"/>
    <lineage>
        <taxon>Eukaryota</taxon>
        <taxon>Fungi</taxon>
        <taxon>Dikarya</taxon>
        <taxon>Basidiomycota</taxon>
        <taxon>Agaricomycotina</taxon>
        <taxon>Agaricomycetes</taxon>
        <taxon>Agaricomycetidae</taxon>
        <taxon>Agaricales</taxon>
        <taxon>Agaricineae</taxon>
        <taxon>Hymenogastraceae</taxon>
        <taxon>Hebeloma</taxon>
    </lineage>
</organism>
<evidence type="ECO:0000313" key="2">
    <source>
        <dbReference type="Proteomes" id="UP000053424"/>
    </source>
</evidence>
<evidence type="ECO:0000313" key="1">
    <source>
        <dbReference type="EMBL" id="KIM37664.1"/>
    </source>
</evidence>
<reference evidence="2" key="2">
    <citation type="submission" date="2015-01" db="EMBL/GenBank/DDBJ databases">
        <title>Evolutionary Origins and Diversification of the Mycorrhizal Mutualists.</title>
        <authorList>
            <consortium name="DOE Joint Genome Institute"/>
            <consortium name="Mycorrhizal Genomics Consortium"/>
            <person name="Kohler A."/>
            <person name="Kuo A."/>
            <person name="Nagy L.G."/>
            <person name="Floudas D."/>
            <person name="Copeland A."/>
            <person name="Barry K.W."/>
            <person name="Cichocki N."/>
            <person name="Veneault-Fourrey C."/>
            <person name="LaButti K."/>
            <person name="Lindquist E.A."/>
            <person name="Lipzen A."/>
            <person name="Lundell T."/>
            <person name="Morin E."/>
            <person name="Murat C."/>
            <person name="Riley R."/>
            <person name="Ohm R."/>
            <person name="Sun H."/>
            <person name="Tunlid A."/>
            <person name="Henrissat B."/>
            <person name="Grigoriev I.V."/>
            <person name="Hibbett D.S."/>
            <person name="Martin F."/>
        </authorList>
    </citation>
    <scope>NUCLEOTIDE SEQUENCE [LARGE SCALE GENOMIC DNA]</scope>
    <source>
        <strain evidence="2">h7</strain>
    </source>
</reference>
<reference evidence="1 2" key="1">
    <citation type="submission" date="2014-04" db="EMBL/GenBank/DDBJ databases">
        <authorList>
            <consortium name="DOE Joint Genome Institute"/>
            <person name="Kuo A."/>
            <person name="Gay G."/>
            <person name="Dore J."/>
            <person name="Kohler A."/>
            <person name="Nagy L.G."/>
            <person name="Floudas D."/>
            <person name="Copeland A."/>
            <person name="Barry K.W."/>
            <person name="Cichocki N."/>
            <person name="Veneault-Fourrey C."/>
            <person name="LaButti K."/>
            <person name="Lindquist E.A."/>
            <person name="Lipzen A."/>
            <person name="Lundell T."/>
            <person name="Morin E."/>
            <person name="Murat C."/>
            <person name="Sun H."/>
            <person name="Tunlid A."/>
            <person name="Henrissat B."/>
            <person name="Grigoriev I.V."/>
            <person name="Hibbett D.S."/>
            <person name="Martin F."/>
            <person name="Nordberg H.P."/>
            <person name="Cantor M.N."/>
            <person name="Hua S.X."/>
        </authorList>
    </citation>
    <scope>NUCLEOTIDE SEQUENCE [LARGE SCALE GENOMIC DNA]</scope>
    <source>
        <strain evidence="2">h7</strain>
    </source>
</reference>
<dbReference type="HOGENOM" id="CLU_2574144_0_0_1"/>
<proteinExistence type="predicted"/>